<dbReference type="GO" id="GO:0008184">
    <property type="term" value="F:glycogen phosphorylase activity"/>
    <property type="evidence" value="ECO:0007669"/>
    <property type="project" value="InterPro"/>
</dbReference>
<evidence type="ECO:0000256" key="10">
    <source>
        <dbReference type="ARBA" id="ARBA00023277"/>
    </source>
</evidence>
<dbReference type="AlphaFoldDB" id="A0A1H6SEP1"/>
<dbReference type="GO" id="GO:0005980">
    <property type="term" value="P:glycogen catabolic process"/>
    <property type="evidence" value="ECO:0007669"/>
    <property type="project" value="TreeGrafter"/>
</dbReference>
<gene>
    <name evidence="14" type="ORF">SAMN04488113_10910</name>
</gene>
<dbReference type="CDD" id="cd04300">
    <property type="entry name" value="GT35_Glycogen_Phosphorylase"/>
    <property type="match status" value="1"/>
</dbReference>
<feature type="modified residue" description="N6-(pyridoxal phosphate)lysine" evidence="12">
    <location>
        <position position="646"/>
    </location>
</feature>
<evidence type="ECO:0000256" key="1">
    <source>
        <dbReference type="ARBA" id="ARBA00001275"/>
    </source>
</evidence>
<keyword evidence="7 13" id="KW-0328">Glycosyltransferase</keyword>
<protein>
    <recommendedName>
        <fullName evidence="13">Alpha-1,4 glucan phosphorylase</fullName>
        <ecNumber evidence="13">2.4.1.1</ecNumber>
    </recommendedName>
</protein>
<evidence type="ECO:0000256" key="11">
    <source>
        <dbReference type="ARBA" id="ARBA00025174"/>
    </source>
</evidence>
<keyword evidence="15" id="KW-1185">Reference proteome</keyword>
<proteinExistence type="inferred from homology"/>
<dbReference type="InterPro" id="IPR000811">
    <property type="entry name" value="Glyco_trans_35"/>
</dbReference>
<comment type="cofactor">
    <cofactor evidence="2 13">
        <name>pyridoxal 5'-phosphate</name>
        <dbReference type="ChEBI" id="CHEBI:597326"/>
    </cofactor>
</comment>
<comment type="subcellular location">
    <subcellularLocation>
        <location evidence="3">Cytoplasm</location>
    </subcellularLocation>
</comment>
<organism evidence="14 15">
    <name type="scientific">Alkalibacterium gilvum</name>
    <dbReference type="NCBI Taxonomy" id="1130080"/>
    <lineage>
        <taxon>Bacteria</taxon>
        <taxon>Bacillati</taxon>
        <taxon>Bacillota</taxon>
        <taxon>Bacilli</taxon>
        <taxon>Lactobacillales</taxon>
        <taxon>Carnobacteriaceae</taxon>
        <taxon>Alkalibacterium</taxon>
    </lineage>
</organism>
<evidence type="ECO:0000256" key="5">
    <source>
        <dbReference type="ARBA" id="ARBA00022490"/>
    </source>
</evidence>
<keyword evidence="5" id="KW-0963">Cytoplasm</keyword>
<evidence type="ECO:0000256" key="6">
    <source>
        <dbReference type="ARBA" id="ARBA00022533"/>
    </source>
</evidence>
<reference evidence="15" key="1">
    <citation type="submission" date="2016-10" db="EMBL/GenBank/DDBJ databases">
        <authorList>
            <person name="Varghese N."/>
            <person name="Submissions S."/>
        </authorList>
    </citation>
    <scope>NUCLEOTIDE SEQUENCE [LARGE SCALE GENOMIC DNA]</scope>
    <source>
        <strain evidence="15">DSM 25751</strain>
    </source>
</reference>
<evidence type="ECO:0000256" key="3">
    <source>
        <dbReference type="ARBA" id="ARBA00004496"/>
    </source>
</evidence>
<dbReference type="PANTHER" id="PTHR11468">
    <property type="entry name" value="GLYCOGEN PHOSPHORYLASE"/>
    <property type="match status" value="1"/>
</dbReference>
<comment type="similarity">
    <text evidence="4 13">Belongs to the glycogen phosphorylase family.</text>
</comment>
<dbReference type="FunFam" id="3.40.50.2000:FF:000153">
    <property type="entry name" value="Alpha-1,4 glucan phosphorylase"/>
    <property type="match status" value="1"/>
</dbReference>
<evidence type="ECO:0000256" key="13">
    <source>
        <dbReference type="RuleBase" id="RU000587"/>
    </source>
</evidence>
<dbReference type="Pfam" id="PF00343">
    <property type="entry name" value="Phosphorylase"/>
    <property type="match status" value="1"/>
</dbReference>
<evidence type="ECO:0000313" key="15">
    <source>
        <dbReference type="Proteomes" id="UP000198564"/>
    </source>
</evidence>
<dbReference type="NCBIfam" id="TIGR02093">
    <property type="entry name" value="P_ylase"/>
    <property type="match status" value="1"/>
</dbReference>
<dbReference type="Proteomes" id="UP000198564">
    <property type="component" value="Unassembled WGS sequence"/>
</dbReference>
<keyword evidence="6" id="KW-0021">Allosteric enzyme</keyword>
<evidence type="ECO:0000313" key="14">
    <source>
        <dbReference type="EMBL" id="SEI66423.1"/>
    </source>
</evidence>
<dbReference type="PANTHER" id="PTHR11468:SF3">
    <property type="entry name" value="GLYCOGEN PHOSPHORYLASE, LIVER FORM"/>
    <property type="match status" value="1"/>
</dbReference>
<dbReference type="FunFam" id="3.40.50.2000:FF:000003">
    <property type="entry name" value="Alpha-1,4 glucan phosphorylase"/>
    <property type="match status" value="1"/>
</dbReference>
<sequence>MTLTIKKFIEEFKVQFRSMYAYSYKEGSNEQIYNALGIYVKNYLSENWKNTRENYVENSVKQVYYFSMEFLPGRQLESNAYNLGLLDTIKEGLEEMGLSFHELEEAEADPALGNGGLGRLASCFMDSLASLGIPGNGNGIRYQYGLFKQKFVDGYQVELPENWLRYRNVWETRNDKSTCMVRFGGNVWLEKNHLGHMKTKYENTLNVLAVPYDTPMVGYRNDIVNNLRLWSAETPVEEEENYHTLEATEPIKEITQVLYPDDSNYEGRLLRLKQEYFMVSAGVQSILRHYKKYNLPRKNIPDKVAIHINDTHPALVIPEMMRILLDEEHLSWEQAFEITFKTCSYTNHTILREALEKWPVDMMKDLLPRIYMIIEEINKRFVETTLPIYGERITWQTAILQNGVVNMAHLAVIGSHSVNGVAKLHTEILMDDVLKDFFELYPERFNNKTNGITQRRWIQLSNPGLTDLLDEKIGQKWKRNPAELKVFKGFEQDEKTINELAKIKLENKVRLAEYIEEVQGIKVNPKAIFDVQIKRLHAYKRQHLNMLHILYRYLEIKENPSIDYTPRVFIFGAKAAPSYVYAKQIIKVINSLAELINNDTDIGDKLKIVFFENYGVSLAEKIIPAADVSEQISLASMEASGTSNMKLMANGALTLATLDGANIEIKDFVGEENMFVFGLSSNDVYELKAANNYNSKAIYESNDKLRRTLDALTNDTIPGLNGEGYAIFDSLVNYNDEYFVLKDFESYVDAQEKVDALYKDEKEWTRKSLLNIASSAPFSADYTIKRYSDDIWKVKQYVGQKNGVQLLDEPLV</sequence>
<evidence type="ECO:0000256" key="8">
    <source>
        <dbReference type="ARBA" id="ARBA00022679"/>
    </source>
</evidence>
<dbReference type="GO" id="GO:0030170">
    <property type="term" value="F:pyridoxal phosphate binding"/>
    <property type="evidence" value="ECO:0007669"/>
    <property type="project" value="InterPro"/>
</dbReference>
<dbReference type="Gene3D" id="3.40.50.2000">
    <property type="entry name" value="Glycogen Phosphorylase B"/>
    <property type="match status" value="2"/>
</dbReference>
<keyword evidence="9 12" id="KW-0663">Pyridoxal phosphate</keyword>
<dbReference type="InterPro" id="IPR011833">
    <property type="entry name" value="Glycg_phsphrylas"/>
</dbReference>
<dbReference type="GO" id="GO:0005737">
    <property type="term" value="C:cytoplasm"/>
    <property type="evidence" value="ECO:0007669"/>
    <property type="project" value="UniProtKB-SubCell"/>
</dbReference>
<comment type="function">
    <text evidence="11">Phosphorylase is an important allosteric enzyme in carbohydrate metabolism. Enzymes from different sources differ in their regulatory mechanisms and in their natural substrates. However, all known phosphorylases share catalytic and structural properties.</text>
</comment>
<evidence type="ECO:0000256" key="4">
    <source>
        <dbReference type="ARBA" id="ARBA00006047"/>
    </source>
</evidence>
<evidence type="ECO:0000256" key="2">
    <source>
        <dbReference type="ARBA" id="ARBA00001933"/>
    </source>
</evidence>
<dbReference type="OrthoDB" id="9760804at2"/>
<dbReference type="PIRSF" id="PIRSF000460">
    <property type="entry name" value="Pprylas_GlgP"/>
    <property type="match status" value="1"/>
</dbReference>
<dbReference type="STRING" id="1130080.SAMN04488113_10910"/>
<keyword evidence="10 13" id="KW-0119">Carbohydrate metabolism</keyword>
<dbReference type="EC" id="2.4.1.1" evidence="13"/>
<dbReference type="EMBL" id="FNYW01000009">
    <property type="protein sequence ID" value="SEI66423.1"/>
    <property type="molecule type" value="Genomic_DNA"/>
</dbReference>
<accession>A0A1H6SEP1</accession>
<name>A0A1H6SEP1_9LACT</name>
<evidence type="ECO:0000256" key="12">
    <source>
        <dbReference type="PIRSR" id="PIRSR000460-1"/>
    </source>
</evidence>
<comment type="function">
    <text evidence="13">Allosteric enzyme that catalyzes the rate-limiting step in glycogen catabolism, the phosphorolytic cleavage of glycogen to produce glucose-1-phosphate, and plays a central role in maintaining cellular and organismal glucose homeostasis.</text>
</comment>
<dbReference type="SUPFAM" id="SSF53756">
    <property type="entry name" value="UDP-Glycosyltransferase/glycogen phosphorylase"/>
    <property type="match status" value="1"/>
</dbReference>
<comment type="catalytic activity">
    <reaction evidence="1 13">
        <text>[(1-&gt;4)-alpha-D-glucosyl](n) + phosphate = [(1-&gt;4)-alpha-D-glucosyl](n-1) + alpha-D-glucose 1-phosphate</text>
        <dbReference type="Rhea" id="RHEA:41732"/>
        <dbReference type="Rhea" id="RHEA-COMP:9584"/>
        <dbReference type="Rhea" id="RHEA-COMP:9586"/>
        <dbReference type="ChEBI" id="CHEBI:15444"/>
        <dbReference type="ChEBI" id="CHEBI:43474"/>
        <dbReference type="ChEBI" id="CHEBI:58601"/>
        <dbReference type="EC" id="2.4.1.1"/>
    </reaction>
</comment>
<keyword evidence="8 13" id="KW-0808">Transferase</keyword>
<dbReference type="RefSeq" id="WP_091633705.1">
    <property type="nucleotide sequence ID" value="NZ_FNYW01000009.1"/>
</dbReference>
<evidence type="ECO:0000256" key="9">
    <source>
        <dbReference type="ARBA" id="ARBA00022898"/>
    </source>
</evidence>
<evidence type="ECO:0000256" key="7">
    <source>
        <dbReference type="ARBA" id="ARBA00022676"/>
    </source>
</evidence>